<sequence>MSTRTTATRRLAVATAAALALSLGATACGSDGGKSSGSTSTSSAASATGNASTTGTASTDGGTGNAPKAKGAITVFAAASLKETFTELGKKFEAANPGAKVTFNFGGSSALAASINSGAPADVFAAASPVTMKTVTDAGGASGEPRTFVKNTLAIAVPKGNPKHIAGLKDLTGSGVKVALCAKEVPCGAAALTALKAAGLNLTPVTLEQDVKGALTKVELGEVDASLVYKTDVQADAAKIDGVDFPEADKAVNDYPIAALAKAPNKDGATAFVAYVQSPEAKQVLTAAGFQAP</sequence>
<evidence type="ECO:0000256" key="5">
    <source>
        <dbReference type="SAM" id="SignalP"/>
    </source>
</evidence>
<feature type="chain" id="PRO_5045307714" evidence="5">
    <location>
        <begin position="28"/>
        <end position="293"/>
    </location>
</feature>
<feature type="signal peptide" evidence="5">
    <location>
        <begin position="1"/>
        <end position="27"/>
    </location>
</feature>
<dbReference type="RefSeq" id="WP_270142301.1">
    <property type="nucleotide sequence ID" value="NZ_CP115450.1"/>
</dbReference>
<comment type="similarity">
    <text evidence="1">Belongs to the bacterial solute-binding protein ModA family.</text>
</comment>
<keyword evidence="3 5" id="KW-0732">Signal</keyword>
<organism evidence="6 7">
    <name type="scientific">Kitasatospora cathayae</name>
    <dbReference type="NCBI Taxonomy" id="3004092"/>
    <lineage>
        <taxon>Bacteria</taxon>
        <taxon>Bacillati</taxon>
        <taxon>Actinomycetota</taxon>
        <taxon>Actinomycetes</taxon>
        <taxon>Kitasatosporales</taxon>
        <taxon>Streptomycetaceae</taxon>
        <taxon>Kitasatospora</taxon>
    </lineage>
</organism>
<dbReference type="InterPro" id="IPR050682">
    <property type="entry name" value="ModA/WtpA"/>
</dbReference>
<proteinExistence type="inferred from homology"/>
<evidence type="ECO:0000256" key="1">
    <source>
        <dbReference type="ARBA" id="ARBA00009175"/>
    </source>
</evidence>
<feature type="compositionally biased region" description="Low complexity" evidence="4">
    <location>
        <begin position="36"/>
        <end position="60"/>
    </location>
</feature>
<dbReference type="PANTHER" id="PTHR30632">
    <property type="entry name" value="MOLYBDATE-BINDING PERIPLASMIC PROTEIN"/>
    <property type="match status" value="1"/>
</dbReference>
<reference evidence="7" key="1">
    <citation type="submission" date="2022-12" db="EMBL/GenBank/DDBJ databases">
        <authorList>
            <person name="Mo P."/>
        </authorList>
    </citation>
    <scope>NUCLEOTIDE SEQUENCE [LARGE SCALE GENOMIC DNA]</scope>
    <source>
        <strain evidence="7">HUAS 3-15</strain>
    </source>
</reference>
<dbReference type="Pfam" id="PF13531">
    <property type="entry name" value="SBP_bac_11"/>
    <property type="match status" value="1"/>
</dbReference>
<evidence type="ECO:0000256" key="3">
    <source>
        <dbReference type="ARBA" id="ARBA00022729"/>
    </source>
</evidence>
<protein>
    <submittedName>
        <fullName evidence="6">Molybdate ABC transporter substrate-binding protein</fullName>
    </submittedName>
</protein>
<dbReference type="Proteomes" id="UP001212821">
    <property type="component" value="Chromosome"/>
</dbReference>
<evidence type="ECO:0000256" key="4">
    <source>
        <dbReference type="SAM" id="MobiDB-lite"/>
    </source>
</evidence>
<dbReference type="EMBL" id="CP115450">
    <property type="protein sequence ID" value="WBP85954.1"/>
    <property type="molecule type" value="Genomic_DNA"/>
</dbReference>
<name>A0ABY7Q004_9ACTN</name>
<accession>A0ABY7Q004</accession>
<dbReference type="PIRSF" id="PIRSF004846">
    <property type="entry name" value="ModA"/>
    <property type="match status" value="1"/>
</dbReference>
<keyword evidence="7" id="KW-1185">Reference proteome</keyword>
<keyword evidence="2" id="KW-0479">Metal-binding</keyword>
<dbReference type="SUPFAM" id="SSF53850">
    <property type="entry name" value="Periplasmic binding protein-like II"/>
    <property type="match status" value="1"/>
</dbReference>
<dbReference type="PANTHER" id="PTHR30632:SF0">
    <property type="entry name" value="SULFATE-BINDING PROTEIN"/>
    <property type="match status" value="1"/>
</dbReference>
<evidence type="ECO:0000256" key="2">
    <source>
        <dbReference type="ARBA" id="ARBA00022723"/>
    </source>
</evidence>
<dbReference type="NCBIfam" id="TIGR01256">
    <property type="entry name" value="modA"/>
    <property type="match status" value="1"/>
</dbReference>
<evidence type="ECO:0000313" key="7">
    <source>
        <dbReference type="Proteomes" id="UP001212821"/>
    </source>
</evidence>
<gene>
    <name evidence="6" type="primary">modA</name>
    <name evidence="6" type="ORF">O1G21_08930</name>
</gene>
<dbReference type="Gene3D" id="3.40.190.10">
    <property type="entry name" value="Periplasmic binding protein-like II"/>
    <property type="match status" value="2"/>
</dbReference>
<dbReference type="InterPro" id="IPR005950">
    <property type="entry name" value="ModA"/>
</dbReference>
<evidence type="ECO:0000313" key="6">
    <source>
        <dbReference type="EMBL" id="WBP85954.1"/>
    </source>
</evidence>
<feature type="region of interest" description="Disordered" evidence="4">
    <location>
        <begin position="29"/>
        <end position="65"/>
    </location>
</feature>
<dbReference type="PROSITE" id="PS51257">
    <property type="entry name" value="PROKAR_LIPOPROTEIN"/>
    <property type="match status" value="1"/>
</dbReference>